<dbReference type="PANTHER" id="PTHR22930:SF291">
    <property type="entry name" value="EXPRESSED PROTEIN"/>
    <property type="match status" value="1"/>
</dbReference>
<evidence type="ECO:0000256" key="3">
    <source>
        <dbReference type="ARBA" id="ARBA00006958"/>
    </source>
</evidence>
<reference evidence="10 11" key="1">
    <citation type="submission" date="2020-08" db="EMBL/GenBank/DDBJ databases">
        <title>Plant Genome Project.</title>
        <authorList>
            <person name="Zhang R.-G."/>
        </authorList>
    </citation>
    <scope>NUCLEOTIDE SEQUENCE [LARGE SCALE GENOMIC DNA]</scope>
    <source>
        <tissue evidence="10">Rhizome</tissue>
    </source>
</reference>
<evidence type="ECO:0000313" key="11">
    <source>
        <dbReference type="Proteomes" id="UP000734854"/>
    </source>
</evidence>
<comment type="similarity">
    <text evidence="3">Belongs to the HARBI1 family.</text>
</comment>
<dbReference type="Pfam" id="PF13359">
    <property type="entry name" value="DDE_Tnp_4"/>
    <property type="match status" value="1"/>
</dbReference>
<evidence type="ECO:0000256" key="1">
    <source>
        <dbReference type="ARBA" id="ARBA00001968"/>
    </source>
</evidence>
<feature type="compositionally biased region" description="Basic residues" evidence="8">
    <location>
        <begin position="1"/>
        <end position="17"/>
    </location>
</feature>
<proteinExistence type="inferred from homology"/>
<evidence type="ECO:0000259" key="9">
    <source>
        <dbReference type="Pfam" id="PF13359"/>
    </source>
</evidence>
<keyword evidence="5" id="KW-0479">Metal-binding</keyword>
<keyword evidence="6" id="KW-0378">Hydrolase</keyword>
<evidence type="ECO:0000256" key="8">
    <source>
        <dbReference type="SAM" id="MobiDB-lite"/>
    </source>
</evidence>
<feature type="region of interest" description="Disordered" evidence="8">
    <location>
        <begin position="1"/>
        <end position="32"/>
    </location>
</feature>
<protein>
    <recommendedName>
        <fullName evidence="9">DDE Tnp4 domain-containing protein</fullName>
    </recommendedName>
</protein>
<evidence type="ECO:0000256" key="4">
    <source>
        <dbReference type="ARBA" id="ARBA00022722"/>
    </source>
</evidence>
<evidence type="ECO:0000256" key="2">
    <source>
        <dbReference type="ARBA" id="ARBA00004123"/>
    </source>
</evidence>
<comment type="subcellular location">
    <subcellularLocation>
        <location evidence="2">Nucleus</location>
    </subcellularLocation>
</comment>
<dbReference type="Proteomes" id="UP000734854">
    <property type="component" value="Unassembled WGS sequence"/>
</dbReference>
<accession>A0A8J5HH66</accession>
<feature type="domain" description="DDE Tnp4" evidence="9">
    <location>
        <begin position="147"/>
        <end position="229"/>
    </location>
</feature>
<dbReference type="GO" id="GO:0005634">
    <property type="term" value="C:nucleus"/>
    <property type="evidence" value="ECO:0007669"/>
    <property type="project" value="UniProtKB-SubCell"/>
</dbReference>
<name>A0A8J5HH66_ZINOF</name>
<dbReference type="InterPro" id="IPR027806">
    <property type="entry name" value="HARBI1_dom"/>
</dbReference>
<evidence type="ECO:0000256" key="6">
    <source>
        <dbReference type="ARBA" id="ARBA00022801"/>
    </source>
</evidence>
<gene>
    <name evidence="10" type="ORF">ZIOFF_009095</name>
</gene>
<keyword evidence="7" id="KW-0539">Nucleus</keyword>
<keyword evidence="4" id="KW-0540">Nuclease</keyword>
<dbReference type="EMBL" id="JACMSC010000003">
    <property type="protein sequence ID" value="KAG6527008.1"/>
    <property type="molecule type" value="Genomic_DNA"/>
</dbReference>
<dbReference type="GO" id="GO:0004518">
    <property type="term" value="F:nuclease activity"/>
    <property type="evidence" value="ECO:0007669"/>
    <property type="project" value="UniProtKB-KW"/>
</dbReference>
<evidence type="ECO:0000313" key="10">
    <source>
        <dbReference type="EMBL" id="KAG6527008.1"/>
    </source>
</evidence>
<dbReference type="PANTHER" id="PTHR22930">
    <property type="match status" value="1"/>
</dbReference>
<dbReference type="InterPro" id="IPR045249">
    <property type="entry name" value="HARBI1-like"/>
</dbReference>
<comment type="cofactor">
    <cofactor evidence="1">
        <name>a divalent metal cation</name>
        <dbReference type="ChEBI" id="CHEBI:60240"/>
    </cofactor>
</comment>
<dbReference type="GO" id="GO:0046872">
    <property type="term" value="F:metal ion binding"/>
    <property type="evidence" value="ECO:0007669"/>
    <property type="project" value="UniProtKB-KW"/>
</dbReference>
<sequence length="284" mass="31887">MGPVRGFRRKNRKKRAEKRAATAADPPPQGSGNWWDEFSSRISGSRFPYLEAGSLLIDIGLPVLLNYDEKSCCWSGVVTSSDLVDHRLSIRLFEEIASQSTLAMKVVPLILQELVELGFLNSSGFFKMCGKGTRLNGENLKLPGGSEVQEYVIGDTGFPLLRRLLTPYRGKDLSHAEVEFNSRLTANGILAQRAFARLKDMWKIIHGEMWRPGRHRLLRIILVCCLLHNIAIDMEDEVINTMPSVAHEHDANYKQQFCDVTDDKGTTLRDRLCEYLSGGLGLPP</sequence>
<organism evidence="10 11">
    <name type="scientific">Zingiber officinale</name>
    <name type="common">Ginger</name>
    <name type="synonym">Amomum zingiber</name>
    <dbReference type="NCBI Taxonomy" id="94328"/>
    <lineage>
        <taxon>Eukaryota</taxon>
        <taxon>Viridiplantae</taxon>
        <taxon>Streptophyta</taxon>
        <taxon>Embryophyta</taxon>
        <taxon>Tracheophyta</taxon>
        <taxon>Spermatophyta</taxon>
        <taxon>Magnoliopsida</taxon>
        <taxon>Liliopsida</taxon>
        <taxon>Zingiberales</taxon>
        <taxon>Zingiberaceae</taxon>
        <taxon>Zingiber</taxon>
    </lineage>
</organism>
<dbReference type="GO" id="GO:0016787">
    <property type="term" value="F:hydrolase activity"/>
    <property type="evidence" value="ECO:0007669"/>
    <property type="project" value="UniProtKB-KW"/>
</dbReference>
<evidence type="ECO:0000256" key="5">
    <source>
        <dbReference type="ARBA" id="ARBA00022723"/>
    </source>
</evidence>
<dbReference type="AlphaFoldDB" id="A0A8J5HH66"/>
<keyword evidence="11" id="KW-1185">Reference proteome</keyword>
<evidence type="ECO:0000256" key="7">
    <source>
        <dbReference type="ARBA" id="ARBA00023242"/>
    </source>
</evidence>
<comment type="caution">
    <text evidence="10">The sequence shown here is derived from an EMBL/GenBank/DDBJ whole genome shotgun (WGS) entry which is preliminary data.</text>
</comment>